<dbReference type="PANTHER" id="PTHR33112">
    <property type="entry name" value="DOMAIN PROTEIN, PUTATIVE-RELATED"/>
    <property type="match status" value="1"/>
</dbReference>
<accession>A0ABR2XRU8</accession>
<sequence length="630" mass="71380">MRCPGVPGTSEYHLRAFSFFREYCGMGISKMPGKIRTKDCVCLAVLPGSSTAPISLETLADLGTHSSRNGHILRAEASIPVDLAVCGKVRGMNVDYQSISSWITYCQTHHTGVCVTSSPLVPGLQLIDCAKRRIVKAKASYQYCALSYVWGSPGERTRQQSISETREKLLLVSKLPQSLEDAIEVTKKLGFQYLWIDQYCIDQDDLEQKHHQISRMDSIYARADVTIIAAAGEDQEYGLPGVRSTVRVAQPQAQVEDLQLISTMGDPRNAIEDAKWSTRGWTYQEAVLSRRRVVFTDTVVYFECNQMNCCETIQLSLDILHRHDKMAFMGFMRSGCFSGRAGQAEFESFNKHHNTGPDSHVLQTYVHIGNYASRQLSYESDSLRAFAGIMSHLSRETEQSYLWGIPYDGGYKLKDSRRAHRWSSTARSLARSLCWFHMAPGVRRKHGFPSWAWAGWADKPQFWYSPREDDRTSKQPRVLSCRINNIKATDEQGQAVRSWDMPAESEAPKDLEKYPCLTFDGFVLEPLTISCESGVPYVSGSPWARGNRDKDNMKWILSEGLQDYKTLYQDTKTEKIQFLLLAEYDSECFFLLIRWAHGLAYRIGAAIYSGIAQDFERGHLLKRTDGVRLA</sequence>
<evidence type="ECO:0000259" key="1">
    <source>
        <dbReference type="Pfam" id="PF06985"/>
    </source>
</evidence>
<dbReference type="PANTHER" id="PTHR33112:SF1">
    <property type="entry name" value="HETEROKARYON INCOMPATIBILITY DOMAIN-CONTAINING PROTEIN"/>
    <property type="match status" value="1"/>
</dbReference>
<dbReference type="Pfam" id="PF06985">
    <property type="entry name" value="HET"/>
    <property type="match status" value="1"/>
</dbReference>
<reference evidence="2 3" key="1">
    <citation type="submission" date="2024-02" db="EMBL/GenBank/DDBJ databases">
        <title>First draft genome assembly of two strains of Seiridium cardinale.</title>
        <authorList>
            <person name="Emiliani G."/>
            <person name="Scali E."/>
        </authorList>
    </citation>
    <scope>NUCLEOTIDE SEQUENCE [LARGE SCALE GENOMIC DNA]</scope>
    <source>
        <strain evidence="2 3">BM-138-000479</strain>
    </source>
</reference>
<keyword evidence="3" id="KW-1185">Reference proteome</keyword>
<gene>
    <name evidence="2" type="ORF">SCAR479_06857</name>
</gene>
<protein>
    <submittedName>
        <fullName evidence="2">Heterokaryon incompatibility domain-containing protein</fullName>
    </submittedName>
</protein>
<comment type="caution">
    <text evidence="2">The sequence shown here is derived from an EMBL/GenBank/DDBJ whole genome shotgun (WGS) entry which is preliminary data.</text>
</comment>
<proteinExistence type="predicted"/>
<feature type="domain" description="Heterokaryon incompatibility" evidence="1">
    <location>
        <begin position="143"/>
        <end position="285"/>
    </location>
</feature>
<dbReference type="InterPro" id="IPR010730">
    <property type="entry name" value="HET"/>
</dbReference>
<organism evidence="2 3">
    <name type="scientific">Seiridium cardinale</name>
    <dbReference type="NCBI Taxonomy" id="138064"/>
    <lineage>
        <taxon>Eukaryota</taxon>
        <taxon>Fungi</taxon>
        <taxon>Dikarya</taxon>
        <taxon>Ascomycota</taxon>
        <taxon>Pezizomycotina</taxon>
        <taxon>Sordariomycetes</taxon>
        <taxon>Xylariomycetidae</taxon>
        <taxon>Amphisphaeriales</taxon>
        <taxon>Sporocadaceae</taxon>
        <taxon>Seiridium</taxon>
    </lineage>
</organism>
<name>A0ABR2XRU8_9PEZI</name>
<dbReference type="Proteomes" id="UP001465668">
    <property type="component" value="Unassembled WGS sequence"/>
</dbReference>
<dbReference type="EMBL" id="JARVKM010000027">
    <property type="protein sequence ID" value="KAK9776534.1"/>
    <property type="molecule type" value="Genomic_DNA"/>
</dbReference>
<evidence type="ECO:0000313" key="3">
    <source>
        <dbReference type="Proteomes" id="UP001465668"/>
    </source>
</evidence>
<evidence type="ECO:0000313" key="2">
    <source>
        <dbReference type="EMBL" id="KAK9776534.1"/>
    </source>
</evidence>